<feature type="region of interest" description="Disordered" evidence="1">
    <location>
        <begin position="193"/>
        <end position="262"/>
    </location>
</feature>
<evidence type="ECO:0008006" key="4">
    <source>
        <dbReference type="Google" id="ProtNLM"/>
    </source>
</evidence>
<evidence type="ECO:0000313" key="2">
    <source>
        <dbReference type="EMBL" id="QBO63969.1"/>
    </source>
</evidence>
<organism evidence="2 3">
    <name type="scientific">Escherichia phage vB_EcoM_Goslar</name>
    <dbReference type="NCBI Taxonomy" id="2502409"/>
    <lineage>
        <taxon>Viruses</taxon>
        <taxon>Duplodnaviria</taxon>
        <taxon>Heunggongvirae</taxon>
        <taxon>Uroviricota</taxon>
        <taxon>Caudoviricetes</taxon>
        <taxon>Chimalliviridae</taxon>
        <taxon>Goslarvirus</taxon>
        <taxon>Goslarvirus goslar</taxon>
    </lineage>
</organism>
<evidence type="ECO:0000256" key="1">
    <source>
        <dbReference type="SAM" id="MobiDB-lite"/>
    </source>
</evidence>
<feature type="compositionally biased region" description="Low complexity" evidence="1">
    <location>
        <begin position="218"/>
        <end position="247"/>
    </location>
</feature>
<proteinExistence type="predicted"/>
<keyword evidence="3" id="KW-1185">Reference proteome</keyword>
<gene>
    <name evidence="2" type="ORF">Goslar_00176</name>
</gene>
<accession>A0A482GKQ1</accession>
<reference evidence="2 3" key="1">
    <citation type="submission" date="2018-12" db="EMBL/GenBank/DDBJ databases">
        <title>Still something new to discover - new insights into E. coli phage diversity and taxonomy.</title>
        <authorList>
            <person name="Korf I.H.E."/>
            <person name="Adriaennsens E."/>
            <person name="Dreiseikelmann B."/>
            <person name="Kropinski A."/>
            <person name="Nimtz M."/>
            <person name="Meier-Kolthoff J.P."/>
            <person name="Rohde M."/>
            <person name="van Raaij M."/>
            <person name="Wittmann J."/>
        </authorList>
    </citation>
    <scope>NUCLEOTIDE SEQUENCE [LARGE SCALE GENOMIC DNA]</scope>
</reference>
<dbReference type="Proteomes" id="UP000294673">
    <property type="component" value="Segment"/>
</dbReference>
<name>A0A482GKQ1_BPGOS</name>
<organismHost>
    <name type="scientific">Escherichia coli</name>
    <dbReference type="NCBI Taxonomy" id="562"/>
</organismHost>
<protein>
    <recommendedName>
        <fullName evidence="4">Single-stranded DNA-binding protein</fullName>
    </recommendedName>
</protein>
<sequence length="262" mass="28616">MSNWNSGSKPQGNIIPTAYDDNNWKLWADEKVEGGNSIPSLKISVAKNQPRITVYTGRKDQQGRAESIWARMSSYAFYNLLAILEQVAKGKPGQRFAMKNEKVIDDRNNPGKKKQITESTTWVGKNDDGSVYIAVTAYQKPNIQFVFKPPRFHALVDESGQPLQIGVVSPLCALEFVRIHRAVLPSILATNFDGESRSVSNGNNSYNRNNNNGGGNRNAGNGQYNGNSNASSSASAAPDTRWDAPSANDDDDPSVAFDGLAF</sequence>
<evidence type="ECO:0000313" key="3">
    <source>
        <dbReference type="Proteomes" id="UP000294673"/>
    </source>
</evidence>
<dbReference type="EMBL" id="MK327938">
    <property type="protein sequence ID" value="QBO63969.1"/>
    <property type="molecule type" value="Genomic_DNA"/>
</dbReference>
<feature type="compositionally biased region" description="Low complexity" evidence="1">
    <location>
        <begin position="200"/>
        <end position="211"/>
    </location>
</feature>